<proteinExistence type="predicted"/>
<dbReference type="RefSeq" id="WP_212520648.1">
    <property type="nucleotide sequence ID" value="NZ_JAGSOH010000089.1"/>
</dbReference>
<keyword evidence="1" id="KW-0560">Oxidoreductase</keyword>
<dbReference type="InterPro" id="IPR050493">
    <property type="entry name" value="FAD-dep_Monooxygenase_BioMet"/>
</dbReference>
<protein>
    <submittedName>
        <fullName evidence="4">FAD-dependent monooxygenase</fullName>
    </submittedName>
</protein>
<dbReference type="AlphaFoldDB" id="A0A941ILY6"/>
<keyword evidence="2 4" id="KW-0503">Monooxygenase</keyword>
<evidence type="ECO:0000313" key="5">
    <source>
        <dbReference type="Proteomes" id="UP000676325"/>
    </source>
</evidence>
<gene>
    <name evidence="4" type="ORF">KDK95_24625</name>
</gene>
<comment type="caution">
    <text evidence="4">The sequence shown here is derived from an EMBL/GenBank/DDBJ whole genome shotgun (WGS) entry which is preliminary data.</text>
</comment>
<dbReference type="SUPFAM" id="SSF51905">
    <property type="entry name" value="FAD/NAD(P)-binding domain"/>
    <property type="match status" value="1"/>
</dbReference>
<sequence>MSSIKTAIVIGGGVAGPVTALALREAGIDATVYEAYNAPATEAGGAIMLQPNGLAALELVGIDRQLQLVGQPMRRQLFEHGDGKRFAAISALSGLQPALMVPRGELCGVLHEQAKARGVAVEFGKRLIGVDEQAEGVTARFADGTSAQGDILIGADGIHSTVRTLIDPAAPSPEHAGLISFGAPAGPDATPAWLKEDEIHFVMGKRAFLGYFRMRNGRTMWFSNLPYDRPLTGEQARAVPQEQWWAQLREAYAGDIPAEALIASSSPDDLIVLGSMEAMPPVPKWYRDRMVLVGDSVHAPSSSSGQGASLTIESAIELARCLRDLPTPAAAFAAYESLRRKRVEDIAATAAKTNSQKSGGPLARLMIRALAPVATRTFLTPEKMFGPVHRHRIDWARHVTADQGAATQDAKV</sequence>
<dbReference type="EMBL" id="JAGSOH010000089">
    <property type="protein sequence ID" value="MBR7829513.1"/>
    <property type="molecule type" value="Genomic_DNA"/>
</dbReference>
<feature type="domain" description="FAD-binding" evidence="3">
    <location>
        <begin position="7"/>
        <end position="347"/>
    </location>
</feature>
<dbReference type="InterPro" id="IPR036188">
    <property type="entry name" value="FAD/NAD-bd_sf"/>
</dbReference>
<evidence type="ECO:0000256" key="2">
    <source>
        <dbReference type="ARBA" id="ARBA00023033"/>
    </source>
</evidence>
<dbReference type="InterPro" id="IPR002938">
    <property type="entry name" value="FAD-bd"/>
</dbReference>
<dbReference type="Gene3D" id="3.50.50.60">
    <property type="entry name" value="FAD/NAD(P)-binding domain"/>
    <property type="match status" value="1"/>
</dbReference>
<dbReference type="PANTHER" id="PTHR13789:SF309">
    <property type="entry name" value="PUTATIVE (AFU_ORTHOLOGUE AFUA_6G14510)-RELATED"/>
    <property type="match status" value="1"/>
</dbReference>
<organism evidence="4 5">
    <name type="scientific">Actinospica acidithermotolerans</name>
    <dbReference type="NCBI Taxonomy" id="2828514"/>
    <lineage>
        <taxon>Bacteria</taxon>
        <taxon>Bacillati</taxon>
        <taxon>Actinomycetota</taxon>
        <taxon>Actinomycetes</taxon>
        <taxon>Catenulisporales</taxon>
        <taxon>Actinospicaceae</taxon>
        <taxon>Actinospica</taxon>
    </lineage>
</organism>
<dbReference type="Proteomes" id="UP000676325">
    <property type="component" value="Unassembled WGS sequence"/>
</dbReference>
<dbReference type="PRINTS" id="PR00420">
    <property type="entry name" value="RNGMNOXGNASE"/>
</dbReference>
<evidence type="ECO:0000259" key="3">
    <source>
        <dbReference type="Pfam" id="PF01494"/>
    </source>
</evidence>
<accession>A0A941ILY6</accession>
<keyword evidence="5" id="KW-1185">Reference proteome</keyword>
<evidence type="ECO:0000256" key="1">
    <source>
        <dbReference type="ARBA" id="ARBA00023002"/>
    </source>
</evidence>
<reference evidence="4" key="1">
    <citation type="submission" date="2021-04" db="EMBL/GenBank/DDBJ databases">
        <title>Genome based classification of Actinospica acidithermotolerans sp. nov., an actinobacterium isolated from an Indonesian hot spring.</title>
        <authorList>
            <person name="Kusuma A.B."/>
            <person name="Putra K.E."/>
            <person name="Nafisah S."/>
            <person name="Loh J."/>
            <person name="Nouioui I."/>
            <person name="Goodfellow M."/>
        </authorList>
    </citation>
    <scope>NUCLEOTIDE SEQUENCE</scope>
    <source>
        <strain evidence="4">MGRD01-02</strain>
    </source>
</reference>
<dbReference type="GO" id="GO:0004497">
    <property type="term" value="F:monooxygenase activity"/>
    <property type="evidence" value="ECO:0007669"/>
    <property type="project" value="UniProtKB-KW"/>
</dbReference>
<evidence type="ECO:0000313" key="4">
    <source>
        <dbReference type="EMBL" id="MBR7829513.1"/>
    </source>
</evidence>
<dbReference type="Pfam" id="PF01494">
    <property type="entry name" value="FAD_binding_3"/>
    <property type="match status" value="1"/>
</dbReference>
<dbReference type="GO" id="GO:0071949">
    <property type="term" value="F:FAD binding"/>
    <property type="evidence" value="ECO:0007669"/>
    <property type="project" value="InterPro"/>
</dbReference>
<dbReference type="PANTHER" id="PTHR13789">
    <property type="entry name" value="MONOOXYGENASE"/>
    <property type="match status" value="1"/>
</dbReference>
<name>A0A941ILY6_9ACTN</name>